<keyword evidence="1" id="KW-0812">Transmembrane</keyword>
<name>A0A6C0LW08_9ZZZZ</name>
<dbReference type="EMBL" id="MN740574">
    <property type="protein sequence ID" value="QHU34560.1"/>
    <property type="molecule type" value="Genomic_DNA"/>
</dbReference>
<protein>
    <submittedName>
        <fullName evidence="2">Uncharacterized protein</fullName>
    </submittedName>
</protein>
<organism evidence="2">
    <name type="scientific">viral metagenome</name>
    <dbReference type="NCBI Taxonomy" id="1070528"/>
    <lineage>
        <taxon>unclassified sequences</taxon>
        <taxon>metagenomes</taxon>
        <taxon>organismal metagenomes</taxon>
    </lineage>
</organism>
<reference evidence="2" key="1">
    <citation type="journal article" date="2020" name="Nature">
        <title>Giant virus diversity and host interactions through global metagenomics.</title>
        <authorList>
            <person name="Schulz F."/>
            <person name="Roux S."/>
            <person name="Paez-Espino D."/>
            <person name="Jungbluth S."/>
            <person name="Walsh D.A."/>
            <person name="Denef V.J."/>
            <person name="McMahon K.D."/>
            <person name="Konstantinidis K.T."/>
            <person name="Eloe-Fadrosh E.A."/>
            <person name="Kyrpides N.C."/>
            <person name="Woyke T."/>
        </authorList>
    </citation>
    <scope>NUCLEOTIDE SEQUENCE</scope>
    <source>
        <strain evidence="2">GVMAG-S-1016713-169</strain>
    </source>
</reference>
<keyword evidence="1" id="KW-1133">Transmembrane helix</keyword>
<accession>A0A6C0LW08</accession>
<sequence>MNKILLITFIVTFTVSFGILCVVSPSWVQKIDKDDDHVITRSYSSIISYSLTFTLTCCVIVFLMNRKW</sequence>
<dbReference type="AlphaFoldDB" id="A0A6C0LW08"/>
<proteinExistence type="predicted"/>
<feature type="transmembrane region" description="Helical" evidence="1">
    <location>
        <begin position="46"/>
        <end position="64"/>
    </location>
</feature>
<evidence type="ECO:0000313" key="2">
    <source>
        <dbReference type="EMBL" id="QHU34560.1"/>
    </source>
</evidence>
<evidence type="ECO:0000256" key="1">
    <source>
        <dbReference type="SAM" id="Phobius"/>
    </source>
</evidence>
<keyword evidence="1" id="KW-0472">Membrane</keyword>